<comment type="function">
    <text evidence="7 8">Plays a role in the regulation of phosphate uptake.</text>
</comment>
<evidence type="ECO:0000313" key="10">
    <source>
        <dbReference type="EMBL" id="OSM00248.1"/>
    </source>
</evidence>
<dbReference type="GO" id="GO:0030643">
    <property type="term" value="P:intracellular phosphate ion homeostasis"/>
    <property type="evidence" value="ECO:0007669"/>
    <property type="project" value="InterPro"/>
</dbReference>
<evidence type="ECO:0000256" key="5">
    <source>
        <dbReference type="ARBA" id="ARBA00022490"/>
    </source>
</evidence>
<dbReference type="Pfam" id="PF01895">
    <property type="entry name" value="PhoU"/>
    <property type="match status" value="2"/>
</dbReference>
<dbReference type="InterPro" id="IPR028366">
    <property type="entry name" value="PhoU"/>
</dbReference>
<evidence type="ECO:0000256" key="3">
    <source>
        <dbReference type="ARBA" id="ARBA00011738"/>
    </source>
</evidence>
<dbReference type="InterPro" id="IPR026022">
    <property type="entry name" value="PhoU_dom"/>
</dbReference>
<keyword evidence="5 8" id="KW-0963">Cytoplasm</keyword>
<evidence type="ECO:0000256" key="6">
    <source>
        <dbReference type="ARBA" id="ARBA00022592"/>
    </source>
</evidence>
<evidence type="ECO:0000256" key="1">
    <source>
        <dbReference type="ARBA" id="ARBA00004496"/>
    </source>
</evidence>
<organism evidence="10 11">
    <name type="scientific">Magnetofaba australis IT-1</name>
    <dbReference type="NCBI Taxonomy" id="1434232"/>
    <lineage>
        <taxon>Bacteria</taxon>
        <taxon>Pseudomonadati</taxon>
        <taxon>Pseudomonadota</taxon>
        <taxon>Magnetococcia</taxon>
        <taxon>Magnetococcales</taxon>
        <taxon>Magnetococcaceae</taxon>
        <taxon>Magnetofaba</taxon>
    </lineage>
</organism>
<comment type="similarity">
    <text evidence="2 8">Belongs to the PhoU family.</text>
</comment>
<evidence type="ECO:0000256" key="4">
    <source>
        <dbReference type="ARBA" id="ARBA00022448"/>
    </source>
</evidence>
<feature type="domain" description="PhoU" evidence="9">
    <location>
        <begin position="127"/>
        <end position="212"/>
    </location>
</feature>
<dbReference type="AlphaFoldDB" id="A0A1Y2JZC6"/>
<evidence type="ECO:0000259" key="9">
    <source>
        <dbReference type="Pfam" id="PF01895"/>
    </source>
</evidence>
<reference evidence="10 11" key="1">
    <citation type="journal article" date="2016" name="BMC Genomics">
        <title>Combined genomic and structural analyses of a cultured magnetotactic bacterium reveals its niche adaptation to a dynamic environment.</title>
        <authorList>
            <person name="Araujo A.C."/>
            <person name="Morillo V."/>
            <person name="Cypriano J."/>
            <person name="Teixeira L.C."/>
            <person name="Leao P."/>
            <person name="Lyra S."/>
            <person name="Almeida L.G."/>
            <person name="Bazylinski D.A."/>
            <person name="Vasconcellos A.T."/>
            <person name="Abreu F."/>
            <person name="Lins U."/>
        </authorList>
    </citation>
    <scope>NUCLEOTIDE SEQUENCE [LARGE SCALE GENOMIC DNA]</scope>
    <source>
        <strain evidence="10 11">IT-1</strain>
    </source>
</reference>
<dbReference type="InterPro" id="IPR038078">
    <property type="entry name" value="PhoU-like_sf"/>
</dbReference>
<accession>A0A1Y2JZC6</accession>
<evidence type="ECO:0000256" key="7">
    <source>
        <dbReference type="ARBA" id="ARBA00056181"/>
    </source>
</evidence>
<sequence>MNAPIAQHIVTSYEEELAGLDESIRQMIQRTEHQLELSLKALEKGDLSQAKEAIDLDSLTDSHQMSLDGQGVRMIALRQPMGRDLRAVISTLRNAPQLERIGDYAANIAERVETLARLEHSFNLEQLLQMGAMLIKAIAKLREAHESEDVNAAISVWSGDEEVDELHNGIFSSLLAHMAAHPEQADSSAHLVCIARDMERIGDHLTDVAENIYYRVTGEVVRETRPKGDRTKSITLA</sequence>
<dbReference type="PANTHER" id="PTHR42930">
    <property type="entry name" value="PHOSPHATE-SPECIFIC TRANSPORT SYSTEM ACCESSORY PROTEIN PHOU"/>
    <property type="match status" value="1"/>
</dbReference>
<comment type="subunit">
    <text evidence="3 8">Homodimer.</text>
</comment>
<dbReference type="EMBL" id="LVJN01000021">
    <property type="protein sequence ID" value="OSM00248.1"/>
    <property type="molecule type" value="Genomic_DNA"/>
</dbReference>
<evidence type="ECO:0000256" key="2">
    <source>
        <dbReference type="ARBA" id="ARBA00008107"/>
    </source>
</evidence>
<keyword evidence="11" id="KW-1185">Reference proteome</keyword>
<gene>
    <name evidence="10" type="ORF">MAIT1_00718</name>
</gene>
<keyword evidence="6 8" id="KW-0592">Phosphate transport</keyword>
<dbReference type="OrthoDB" id="9814256at2"/>
<protein>
    <recommendedName>
        <fullName evidence="8">Phosphate-specific transport system accessory protein PhoU</fullName>
    </recommendedName>
</protein>
<dbReference type="GO" id="GO:0005737">
    <property type="term" value="C:cytoplasm"/>
    <property type="evidence" value="ECO:0007669"/>
    <property type="project" value="UniProtKB-SubCell"/>
</dbReference>
<dbReference type="STRING" id="1434232.MAIT1_00718"/>
<feature type="domain" description="PhoU" evidence="9">
    <location>
        <begin position="24"/>
        <end position="112"/>
    </location>
</feature>
<dbReference type="GO" id="GO:0006817">
    <property type="term" value="P:phosphate ion transport"/>
    <property type="evidence" value="ECO:0007669"/>
    <property type="project" value="UniProtKB-KW"/>
</dbReference>
<dbReference type="NCBIfam" id="TIGR02135">
    <property type="entry name" value="phoU_full"/>
    <property type="match status" value="1"/>
</dbReference>
<dbReference type="SUPFAM" id="SSF109755">
    <property type="entry name" value="PhoU-like"/>
    <property type="match status" value="1"/>
</dbReference>
<comment type="caution">
    <text evidence="10">The sequence shown here is derived from an EMBL/GenBank/DDBJ whole genome shotgun (WGS) entry which is preliminary data.</text>
</comment>
<evidence type="ECO:0000313" key="11">
    <source>
        <dbReference type="Proteomes" id="UP000194003"/>
    </source>
</evidence>
<dbReference type="FunFam" id="1.20.58.220:FF:000004">
    <property type="entry name" value="Phosphate-specific transport system accessory protein PhoU"/>
    <property type="match status" value="1"/>
</dbReference>
<dbReference type="Gene3D" id="1.20.58.220">
    <property type="entry name" value="Phosphate transport system protein phou homolog 2, domain 2"/>
    <property type="match status" value="1"/>
</dbReference>
<evidence type="ECO:0000256" key="8">
    <source>
        <dbReference type="PIRNR" id="PIRNR003107"/>
    </source>
</evidence>
<dbReference type="GO" id="GO:0045936">
    <property type="term" value="P:negative regulation of phosphate metabolic process"/>
    <property type="evidence" value="ECO:0007669"/>
    <property type="project" value="InterPro"/>
</dbReference>
<dbReference type="RefSeq" id="WP_085446803.1">
    <property type="nucleotide sequence ID" value="NZ_LVJN01000021.1"/>
</dbReference>
<dbReference type="PANTHER" id="PTHR42930:SF3">
    <property type="entry name" value="PHOSPHATE-SPECIFIC TRANSPORT SYSTEM ACCESSORY PROTEIN PHOU"/>
    <property type="match status" value="1"/>
</dbReference>
<dbReference type="Proteomes" id="UP000194003">
    <property type="component" value="Unassembled WGS sequence"/>
</dbReference>
<dbReference type="PIRSF" id="PIRSF003107">
    <property type="entry name" value="PhoU"/>
    <property type="match status" value="1"/>
</dbReference>
<comment type="subcellular location">
    <subcellularLocation>
        <location evidence="1 8">Cytoplasm</location>
    </subcellularLocation>
</comment>
<name>A0A1Y2JZC6_9PROT</name>
<keyword evidence="4 8" id="KW-0813">Transport</keyword>
<proteinExistence type="inferred from homology"/>